<evidence type="ECO:0000256" key="1">
    <source>
        <dbReference type="ARBA" id="ARBA00002324"/>
    </source>
</evidence>
<evidence type="ECO:0000313" key="13">
    <source>
        <dbReference type="Proteomes" id="UP000198718"/>
    </source>
</evidence>
<evidence type="ECO:0000313" key="12">
    <source>
        <dbReference type="EMBL" id="SDK57506.1"/>
    </source>
</evidence>
<dbReference type="EC" id="2.7.7.18" evidence="10"/>
<keyword evidence="5 10" id="KW-0548">Nucleotidyltransferase</keyword>
<dbReference type="NCBIfam" id="TIGR00125">
    <property type="entry name" value="cyt_tran_rel"/>
    <property type="match status" value="1"/>
</dbReference>
<comment type="catalytic activity">
    <reaction evidence="9 10">
        <text>nicotinate beta-D-ribonucleotide + ATP + H(+) = deamido-NAD(+) + diphosphate</text>
        <dbReference type="Rhea" id="RHEA:22860"/>
        <dbReference type="ChEBI" id="CHEBI:15378"/>
        <dbReference type="ChEBI" id="CHEBI:30616"/>
        <dbReference type="ChEBI" id="CHEBI:33019"/>
        <dbReference type="ChEBI" id="CHEBI:57502"/>
        <dbReference type="ChEBI" id="CHEBI:58437"/>
        <dbReference type="EC" id="2.7.7.18"/>
    </reaction>
</comment>
<name>A0A1G9D0S4_9FIRM</name>
<keyword evidence="13" id="KW-1185">Reference proteome</keyword>
<dbReference type="STRING" id="393762.SAMN05660472_01613"/>
<evidence type="ECO:0000256" key="5">
    <source>
        <dbReference type="ARBA" id="ARBA00022695"/>
    </source>
</evidence>
<accession>A0A1G9D0S4</accession>
<evidence type="ECO:0000256" key="10">
    <source>
        <dbReference type="HAMAP-Rule" id="MF_00244"/>
    </source>
</evidence>
<dbReference type="EMBL" id="FNFP01000002">
    <property type="protein sequence ID" value="SDK57506.1"/>
    <property type="molecule type" value="Genomic_DNA"/>
</dbReference>
<dbReference type="GO" id="GO:0004515">
    <property type="term" value="F:nicotinate-nucleotide adenylyltransferase activity"/>
    <property type="evidence" value="ECO:0007669"/>
    <property type="project" value="UniProtKB-UniRule"/>
</dbReference>
<dbReference type="CDD" id="cd02165">
    <property type="entry name" value="NMNAT"/>
    <property type="match status" value="1"/>
</dbReference>
<sequence>MEREIIDSRLQANYESRKNKIGIMGGTFNPIHLGHLFIAETTLIEVGLDKVIFIPTGTPPHKKQAAIVDAHHRLHMTALAINHHEKFFLSDIEINREGYSYTVHTVQELLKIYGQDTEFYFITGSDTFMEIETWKNYQQLFALINIVVATRLGDNDEDIELKINYFRKKYQANIIKLPIPILQISSSDIRERYQREKTIKYLIPPEVEAYIKKHRLYENGQ</sequence>
<organism evidence="12 13">
    <name type="scientific">Natronincola ferrireducens</name>
    <dbReference type="NCBI Taxonomy" id="393762"/>
    <lineage>
        <taxon>Bacteria</taxon>
        <taxon>Bacillati</taxon>
        <taxon>Bacillota</taxon>
        <taxon>Clostridia</taxon>
        <taxon>Peptostreptococcales</taxon>
        <taxon>Natronincolaceae</taxon>
        <taxon>Natronincola</taxon>
    </lineage>
</organism>
<reference evidence="12 13" key="1">
    <citation type="submission" date="2016-10" db="EMBL/GenBank/DDBJ databases">
        <authorList>
            <person name="de Groot N.N."/>
        </authorList>
    </citation>
    <scope>NUCLEOTIDE SEQUENCE [LARGE SCALE GENOMIC DNA]</scope>
    <source>
        <strain evidence="12 13">DSM 18346</strain>
    </source>
</reference>
<gene>
    <name evidence="10" type="primary">nadD</name>
    <name evidence="12" type="ORF">SAMN05660472_01613</name>
</gene>
<protein>
    <recommendedName>
        <fullName evidence="10">Probable nicotinate-nucleotide adenylyltransferase</fullName>
        <ecNumber evidence="10">2.7.7.18</ecNumber>
    </recommendedName>
    <alternativeName>
        <fullName evidence="10">Deamido-NAD(+) diphosphorylase</fullName>
    </alternativeName>
    <alternativeName>
        <fullName evidence="10">Deamido-NAD(+) pyrophosphorylase</fullName>
    </alternativeName>
    <alternativeName>
        <fullName evidence="10">Nicotinate mononucleotide adenylyltransferase</fullName>
        <shortName evidence="10">NaMN adenylyltransferase</shortName>
    </alternativeName>
</protein>
<dbReference type="GO" id="GO:0005524">
    <property type="term" value="F:ATP binding"/>
    <property type="evidence" value="ECO:0007669"/>
    <property type="project" value="UniProtKB-KW"/>
</dbReference>
<dbReference type="InterPro" id="IPR014729">
    <property type="entry name" value="Rossmann-like_a/b/a_fold"/>
</dbReference>
<evidence type="ECO:0000256" key="6">
    <source>
        <dbReference type="ARBA" id="ARBA00022741"/>
    </source>
</evidence>
<dbReference type="NCBIfam" id="TIGR00482">
    <property type="entry name" value="nicotinate (nicotinamide) nucleotide adenylyltransferase"/>
    <property type="match status" value="1"/>
</dbReference>
<dbReference type="HAMAP" id="MF_00244">
    <property type="entry name" value="NaMN_adenylyltr"/>
    <property type="match status" value="1"/>
</dbReference>
<keyword evidence="7 10" id="KW-0067">ATP-binding</keyword>
<keyword evidence="4 10" id="KW-0808">Transferase</keyword>
<feature type="domain" description="Cytidyltransferase-like" evidence="11">
    <location>
        <begin position="23"/>
        <end position="192"/>
    </location>
</feature>
<dbReference type="InterPro" id="IPR005248">
    <property type="entry name" value="NadD/NMNAT"/>
</dbReference>
<dbReference type="PANTHER" id="PTHR39321">
    <property type="entry name" value="NICOTINATE-NUCLEOTIDE ADENYLYLTRANSFERASE-RELATED"/>
    <property type="match status" value="1"/>
</dbReference>
<evidence type="ECO:0000256" key="8">
    <source>
        <dbReference type="ARBA" id="ARBA00023027"/>
    </source>
</evidence>
<dbReference type="GO" id="GO:0009435">
    <property type="term" value="P:NAD+ biosynthetic process"/>
    <property type="evidence" value="ECO:0007669"/>
    <property type="project" value="UniProtKB-UniRule"/>
</dbReference>
<evidence type="ECO:0000256" key="9">
    <source>
        <dbReference type="ARBA" id="ARBA00048721"/>
    </source>
</evidence>
<keyword evidence="8 10" id="KW-0520">NAD</keyword>
<dbReference type="NCBIfam" id="NF000840">
    <property type="entry name" value="PRK00071.1-3"/>
    <property type="match status" value="1"/>
</dbReference>
<dbReference type="RefSeq" id="WP_090553145.1">
    <property type="nucleotide sequence ID" value="NZ_FNFP01000002.1"/>
</dbReference>
<keyword evidence="6 10" id="KW-0547">Nucleotide-binding</keyword>
<comment type="function">
    <text evidence="1 10">Catalyzes the reversible adenylation of nicotinate mononucleotide (NaMN) to nicotinic acid adenine dinucleotide (NaAD).</text>
</comment>
<dbReference type="PANTHER" id="PTHR39321:SF3">
    <property type="entry name" value="PHOSPHOPANTETHEINE ADENYLYLTRANSFERASE"/>
    <property type="match status" value="1"/>
</dbReference>
<evidence type="ECO:0000256" key="7">
    <source>
        <dbReference type="ARBA" id="ARBA00022840"/>
    </source>
</evidence>
<proteinExistence type="inferred from homology"/>
<dbReference type="Pfam" id="PF01467">
    <property type="entry name" value="CTP_transf_like"/>
    <property type="match status" value="1"/>
</dbReference>
<dbReference type="SUPFAM" id="SSF52374">
    <property type="entry name" value="Nucleotidylyl transferase"/>
    <property type="match status" value="1"/>
</dbReference>
<evidence type="ECO:0000256" key="4">
    <source>
        <dbReference type="ARBA" id="ARBA00022679"/>
    </source>
</evidence>
<dbReference type="AlphaFoldDB" id="A0A1G9D0S4"/>
<evidence type="ECO:0000259" key="11">
    <source>
        <dbReference type="Pfam" id="PF01467"/>
    </source>
</evidence>
<evidence type="ECO:0000256" key="2">
    <source>
        <dbReference type="ARBA" id="ARBA00005019"/>
    </source>
</evidence>
<comment type="pathway">
    <text evidence="2 10">Cofactor biosynthesis; NAD(+) biosynthesis; deamido-NAD(+) from nicotinate D-ribonucleotide: step 1/1.</text>
</comment>
<keyword evidence="3 10" id="KW-0662">Pyridine nucleotide biosynthesis</keyword>
<dbReference type="OrthoDB" id="5295945at2"/>
<evidence type="ECO:0000256" key="3">
    <source>
        <dbReference type="ARBA" id="ARBA00022642"/>
    </source>
</evidence>
<dbReference type="UniPathway" id="UPA00253">
    <property type="reaction ID" value="UER00332"/>
</dbReference>
<dbReference type="Gene3D" id="3.40.50.620">
    <property type="entry name" value="HUPs"/>
    <property type="match status" value="1"/>
</dbReference>
<comment type="similarity">
    <text evidence="10">Belongs to the NadD family.</text>
</comment>
<dbReference type="InterPro" id="IPR004821">
    <property type="entry name" value="Cyt_trans-like"/>
</dbReference>
<dbReference type="Proteomes" id="UP000198718">
    <property type="component" value="Unassembled WGS sequence"/>
</dbReference>